<dbReference type="STRING" id="390241.SAMN04488023_1292"/>
<dbReference type="InterPro" id="IPR011010">
    <property type="entry name" value="DNA_brk_join_enz"/>
</dbReference>
<dbReference type="CDD" id="cd00397">
    <property type="entry name" value="DNA_BRE_C"/>
    <property type="match status" value="1"/>
</dbReference>
<reference evidence="3 4" key="1">
    <citation type="submission" date="2016-10" db="EMBL/GenBank/DDBJ databases">
        <authorList>
            <person name="de Groot N.N."/>
        </authorList>
    </citation>
    <scope>NUCLEOTIDE SEQUENCE [LARGE SCALE GENOMIC DNA]</scope>
    <source>
        <strain evidence="3 4">DSM 18610</strain>
    </source>
</reference>
<dbReference type="Proteomes" id="UP000199572">
    <property type="component" value="Unassembled WGS sequence"/>
</dbReference>
<dbReference type="Pfam" id="PF00589">
    <property type="entry name" value="Phage_integrase"/>
    <property type="match status" value="1"/>
</dbReference>
<keyword evidence="1" id="KW-0233">DNA recombination</keyword>
<gene>
    <name evidence="3" type="ORF">SAMN04488023_1292</name>
</gene>
<dbReference type="GO" id="GO:0006310">
    <property type="term" value="P:DNA recombination"/>
    <property type="evidence" value="ECO:0007669"/>
    <property type="project" value="UniProtKB-KW"/>
</dbReference>
<dbReference type="AlphaFoldDB" id="A0A1H9UA44"/>
<dbReference type="InterPro" id="IPR050090">
    <property type="entry name" value="Tyrosine_recombinase_XerCD"/>
</dbReference>
<organism evidence="3 4">
    <name type="scientific">Pedobacter rhizosphaerae</name>
    <dbReference type="NCBI Taxonomy" id="390241"/>
    <lineage>
        <taxon>Bacteria</taxon>
        <taxon>Pseudomonadati</taxon>
        <taxon>Bacteroidota</taxon>
        <taxon>Sphingobacteriia</taxon>
        <taxon>Sphingobacteriales</taxon>
        <taxon>Sphingobacteriaceae</taxon>
        <taxon>Pedobacter</taxon>
    </lineage>
</organism>
<accession>A0A1H9UA44</accession>
<dbReference type="Gene3D" id="1.10.443.10">
    <property type="entry name" value="Intergrase catalytic core"/>
    <property type="match status" value="1"/>
</dbReference>
<proteinExistence type="predicted"/>
<dbReference type="GO" id="GO:0003677">
    <property type="term" value="F:DNA binding"/>
    <property type="evidence" value="ECO:0007669"/>
    <property type="project" value="InterPro"/>
</dbReference>
<evidence type="ECO:0000313" key="3">
    <source>
        <dbReference type="EMBL" id="SES06326.1"/>
    </source>
</evidence>
<dbReference type="PROSITE" id="PS51898">
    <property type="entry name" value="TYR_RECOMBINASE"/>
    <property type="match status" value="1"/>
</dbReference>
<dbReference type="InterPro" id="IPR002104">
    <property type="entry name" value="Integrase_catalytic"/>
</dbReference>
<dbReference type="InterPro" id="IPR013762">
    <property type="entry name" value="Integrase-like_cat_sf"/>
</dbReference>
<dbReference type="GO" id="GO:0015074">
    <property type="term" value="P:DNA integration"/>
    <property type="evidence" value="ECO:0007669"/>
    <property type="project" value="InterPro"/>
</dbReference>
<name>A0A1H9UA44_9SPHI</name>
<feature type="domain" description="Tyr recombinase" evidence="2">
    <location>
        <begin position="36"/>
        <end position="220"/>
    </location>
</feature>
<dbReference type="OrthoDB" id="9806835at2"/>
<dbReference type="PANTHER" id="PTHR30349">
    <property type="entry name" value="PHAGE INTEGRASE-RELATED"/>
    <property type="match status" value="1"/>
</dbReference>
<sequence length="224" mass="26350">MNKRRDLGVLFSTINKQLKHKVHVIQDSEKMKSSAKLHKIYDEDQVKPILNYLKENHHNLYICCLITYATFLRPHHEVRSLRMSHIKNDCTEIHLSGTENKGKRIRIVYIPDYLRKELLPIIDGLTLNESLFTRTIEIPNEYYFSTAWTRQFKEMFKIGLIQKNQTIYSFRHTAAVQVYNKTKDLHILQQLLGHSDMIVTLKYLRGLAAIKNDDLKAVMPTLNL</sequence>
<evidence type="ECO:0000256" key="1">
    <source>
        <dbReference type="ARBA" id="ARBA00023172"/>
    </source>
</evidence>
<keyword evidence="4" id="KW-1185">Reference proteome</keyword>
<protein>
    <submittedName>
        <fullName evidence="3">Phage integrase family protein</fullName>
    </submittedName>
</protein>
<dbReference type="PANTHER" id="PTHR30349:SF64">
    <property type="entry name" value="PROPHAGE INTEGRASE INTD-RELATED"/>
    <property type="match status" value="1"/>
</dbReference>
<dbReference type="EMBL" id="FOGG01000029">
    <property type="protein sequence ID" value="SES06326.1"/>
    <property type="molecule type" value="Genomic_DNA"/>
</dbReference>
<evidence type="ECO:0000259" key="2">
    <source>
        <dbReference type="PROSITE" id="PS51898"/>
    </source>
</evidence>
<evidence type="ECO:0000313" key="4">
    <source>
        <dbReference type="Proteomes" id="UP000199572"/>
    </source>
</evidence>
<dbReference type="SUPFAM" id="SSF56349">
    <property type="entry name" value="DNA breaking-rejoining enzymes"/>
    <property type="match status" value="1"/>
</dbReference>